<proteinExistence type="predicted"/>
<feature type="compositionally biased region" description="Acidic residues" evidence="1">
    <location>
        <begin position="333"/>
        <end position="344"/>
    </location>
</feature>
<dbReference type="Proteomes" id="UP001497480">
    <property type="component" value="Unassembled WGS sequence"/>
</dbReference>
<reference evidence="2 3" key="1">
    <citation type="submission" date="2024-03" db="EMBL/GenBank/DDBJ databases">
        <authorList>
            <person name="Martinez-Hernandez J."/>
        </authorList>
    </citation>
    <scope>NUCLEOTIDE SEQUENCE [LARGE SCALE GENOMIC DNA]</scope>
</reference>
<keyword evidence="3" id="KW-1185">Reference proteome</keyword>
<feature type="region of interest" description="Disordered" evidence="1">
    <location>
        <begin position="321"/>
        <end position="344"/>
    </location>
</feature>
<evidence type="ECO:0000313" key="2">
    <source>
        <dbReference type="EMBL" id="CAL0306341.1"/>
    </source>
</evidence>
<sequence length="385" mass="43334">MGHKHIFGVLQAATERSGFLIYLLLSSITKVKDKMLQTESIEGGRKKGLDMGRKQLSFVIEETKTTNPPNPKRKVEVVNVKNDYVEELKVAKEMNGKNGMGKDNIVEGKVEKKLEDVEETREMNESCGVCKSFTRFQTPSLHNLRLSTRGPSNLEVFSGPLDKKDKIALSHARLNFTNLVLDSREKWEAYKQPRSTIHWRDFQNSHSSIHPFWTNYKFSISEEGEWTLEGDRCTYNGPCHLELELTSCGSTMRLPSYHTELEASFNLPISRPPRTLTLSETLTPGIRVVGESSRRHTTCNDDLDSLPYVRAARRSFLNLDGDATNGPISQDSANEEMEDYESEDEDCVELVDMVDSIEVINISSDKENEEDLSEGSSSVNGGGSN</sequence>
<evidence type="ECO:0000256" key="1">
    <source>
        <dbReference type="SAM" id="MobiDB-lite"/>
    </source>
</evidence>
<accession>A0AAV1WBL3</accession>
<feature type="region of interest" description="Disordered" evidence="1">
    <location>
        <begin position="361"/>
        <end position="385"/>
    </location>
</feature>
<organism evidence="2 3">
    <name type="scientific">Lupinus luteus</name>
    <name type="common">European yellow lupine</name>
    <dbReference type="NCBI Taxonomy" id="3873"/>
    <lineage>
        <taxon>Eukaryota</taxon>
        <taxon>Viridiplantae</taxon>
        <taxon>Streptophyta</taxon>
        <taxon>Embryophyta</taxon>
        <taxon>Tracheophyta</taxon>
        <taxon>Spermatophyta</taxon>
        <taxon>Magnoliopsida</taxon>
        <taxon>eudicotyledons</taxon>
        <taxon>Gunneridae</taxon>
        <taxon>Pentapetalae</taxon>
        <taxon>rosids</taxon>
        <taxon>fabids</taxon>
        <taxon>Fabales</taxon>
        <taxon>Fabaceae</taxon>
        <taxon>Papilionoideae</taxon>
        <taxon>50 kb inversion clade</taxon>
        <taxon>genistoids sensu lato</taxon>
        <taxon>core genistoids</taxon>
        <taxon>Genisteae</taxon>
        <taxon>Lupinus</taxon>
    </lineage>
</organism>
<gene>
    <name evidence="2" type="ORF">LLUT_LOCUS7401</name>
</gene>
<name>A0AAV1WBL3_LUPLU</name>
<evidence type="ECO:0000313" key="3">
    <source>
        <dbReference type="Proteomes" id="UP001497480"/>
    </source>
</evidence>
<dbReference type="AlphaFoldDB" id="A0AAV1WBL3"/>
<dbReference type="EMBL" id="CAXHTB010000005">
    <property type="protein sequence ID" value="CAL0306341.1"/>
    <property type="molecule type" value="Genomic_DNA"/>
</dbReference>
<comment type="caution">
    <text evidence="2">The sequence shown here is derived from an EMBL/GenBank/DDBJ whole genome shotgun (WGS) entry which is preliminary data.</text>
</comment>
<protein>
    <submittedName>
        <fullName evidence="2">Uncharacterized protein</fullName>
    </submittedName>
</protein>